<dbReference type="AlphaFoldDB" id="A0A5Y3MXN4"/>
<protein>
    <submittedName>
        <fullName evidence="1">Lysis protein</fullName>
    </submittedName>
</protein>
<accession>A0A5Y3MXN4</accession>
<organism evidence="1">
    <name type="scientific">Salmonella enterica subsp. salamae</name>
    <dbReference type="NCBI Taxonomy" id="59202"/>
    <lineage>
        <taxon>Bacteria</taxon>
        <taxon>Pseudomonadati</taxon>
        <taxon>Pseudomonadota</taxon>
        <taxon>Gammaproteobacteria</taxon>
        <taxon>Enterobacterales</taxon>
        <taxon>Enterobacteriaceae</taxon>
        <taxon>Salmonella</taxon>
    </lineage>
</organism>
<feature type="non-terminal residue" evidence="1">
    <location>
        <position position="47"/>
    </location>
</feature>
<comment type="caution">
    <text evidence="1">The sequence shown here is derived from an EMBL/GenBank/DDBJ whole genome shotgun (WGS) entry which is preliminary data.</text>
</comment>
<name>A0A5Y3MXN4_SALER</name>
<gene>
    <name evidence="1" type="ORF">DN310_22805</name>
</gene>
<dbReference type="EMBL" id="AAIVAV010000038">
    <property type="protein sequence ID" value="ECI4012063.1"/>
    <property type="molecule type" value="Genomic_DNA"/>
</dbReference>
<sequence length="47" mass="5283">MTRLLSGVIVVLLAGLMVTGMVARHYHKNAINYKDQRDTATRKLKQA</sequence>
<proteinExistence type="predicted"/>
<dbReference type="Proteomes" id="UP000839598">
    <property type="component" value="Unassembled WGS sequence"/>
</dbReference>
<evidence type="ECO:0000313" key="1">
    <source>
        <dbReference type="EMBL" id="ECI4012063.1"/>
    </source>
</evidence>
<reference evidence="1" key="1">
    <citation type="submission" date="2018-06" db="EMBL/GenBank/DDBJ databases">
        <authorList>
            <person name="Ashton P.M."/>
            <person name="Dallman T."/>
            <person name="Nair S."/>
            <person name="De Pinna E."/>
            <person name="Peters T."/>
            <person name="Grant K."/>
        </authorList>
    </citation>
    <scope>NUCLEOTIDE SEQUENCE [LARGE SCALE GENOMIC DNA]</scope>
    <source>
        <strain evidence="1">275803</strain>
    </source>
</reference>